<dbReference type="AlphaFoldDB" id="A0A3B1CRM3"/>
<dbReference type="PANTHER" id="PTHR42749">
    <property type="entry name" value="CELL SHAPE-DETERMINING PROTEIN MREB"/>
    <property type="match status" value="1"/>
</dbReference>
<keyword evidence="4" id="KW-0067">ATP-binding</keyword>
<dbReference type="HAMAP" id="MF_02207">
    <property type="entry name" value="MreB"/>
    <property type="match status" value="1"/>
</dbReference>
<keyword evidence="3" id="KW-0547">Nucleotide-binding</keyword>
<dbReference type="NCBIfam" id="TIGR00904">
    <property type="entry name" value="mreB"/>
    <property type="match status" value="1"/>
</dbReference>
<dbReference type="PRINTS" id="PR01652">
    <property type="entry name" value="SHAPEPROTEIN"/>
</dbReference>
<dbReference type="NCBIfam" id="NF010539">
    <property type="entry name" value="PRK13927.1"/>
    <property type="match status" value="1"/>
</dbReference>
<dbReference type="GO" id="GO:0005524">
    <property type="term" value="F:ATP binding"/>
    <property type="evidence" value="ECO:0007669"/>
    <property type="project" value="UniProtKB-KW"/>
</dbReference>
<sequence length="341" mass="36714">MFLRKILQCFSADIAMDLGTANTLIYVPGKGIVVNEPSVVAVTNATGEAVAVGAEAKAMYGKTPDTITVIRPMKDGVIADFDATKGMITYFINHATYGRFRFKPRIIIGTPSGITQVEKRAVIDSAMAAGCKEVNLVDEPMAAAIGTKMPVGESCGNLIVDIGGGTTEVAIISMYATSYNESIRVAGDEMDEAIVRHIRHHHSLEIGIFEAERVKLTIGSAHRLEQRIETTISGRDLASSLPRSITITDDDIRPALEEPSRAICESVLKALENTTPEFATEIRHRGAVLAGGGALLKGLGARLNSELKIPIYRAKEPMTAIVRGVGTVLDEWETYKRVCVS</sequence>
<evidence type="ECO:0000313" key="7">
    <source>
        <dbReference type="EMBL" id="VAX19337.1"/>
    </source>
</evidence>
<keyword evidence="2" id="KW-0963">Cytoplasm</keyword>
<evidence type="ECO:0000256" key="6">
    <source>
        <dbReference type="ARBA" id="ARBA00023458"/>
    </source>
</evidence>
<proteinExistence type="inferred from homology"/>
<dbReference type="SUPFAM" id="SSF53067">
    <property type="entry name" value="Actin-like ATPase domain"/>
    <property type="match status" value="2"/>
</dbReference>
<dbReference type="InterPro" id="IPR004753">
    <property type="entry name" value="MreB"/>
</dbReference>
<organism evidence="7">
    <name type="scientific">hydrothermal vent metagenome</name>
    <dbReference type="NCBI Taxonomy" id="652676"/>
    <lineage>
        <taxon>unclassified sequences</taxon>
        <taxon>metagenomes</taxon>
        <taxon>ecological metagenomes</taxon>
    </lineage>
</organism>
<evidence type="ECO:0000256" key="1">
    <source>
        <dbReference type="ARBA" id="ARBA00004496"/>
    </source>
</evidence>
<evidence type="ECO:0000256" key="2">
    <source>
        <dbReference type="ARBA" id="ARBA00022490"/>
    </source>
</evidence>
<dbReference type="InterPro" id="IPR056546">
    <property type="entry name" value="MreB_MamK-like"/>
</dbReference>
<dbReference type="PANTHER" id="PTHR42749:SF1">
    <property type="entry name" value="CELL SHAPE-DETERMINING PROTEIN MREB"/>
    <property type="match status" value="1"/>
</dbReference>
<evidence type="ECO:0000256" key="5">
    <source>
        <dbReference type="ARBA" id="ARBA00022960"/>
    </source>
</evidence>
<dbReference type="GO" id="GO:0005737">
    <property type="term" value="C:cytoplasm"/>
    <property type="evidence" value="ECO:0007669"/>
    <property type="project" value="UniProtKB-SubCell"/>
</dbReference>
<comment type="similarity">
    <text evidence="6">Belongs to the FtsA/MreB family.</text>
</comment>
<evidence type="ECO:0000256" key="4">
    <source>
        <dbReference type="ARBA" id="ARBA00022840"/>
    </source>
</evidence>
<dbReference type="SMART" id="SM00268">
    <property type="entry name" value="ACTIN"/>
    <property type="match status" value="1"/>
</dbReference>
<protein>
    <submittedName>
        <fullName evidence="7">Rod shape-determining protein MreB</fullName>
    </submittedName>
</protein>
<dbReference type="InterPro" id="IPR004000">
    <property type="entry name" value="Actin"/>
</dbReference>
<reference evidence="7" key="1">
    <citation type="submission" date="2018-06" db="EMBL/GenBank/DDBJ databases">
        <authorList>
            <person name="Zhirakovskaya E."/>
        </authorList>
    </citation>
    <scope>NUCLEOTIDE SEQUENCE</scope>
</reference>
<name>A0A3B1CRM3_9ZZZZ</name>
<dbReference type="EMBL" id="UOGE01000044">
    <property type="protein sequence ID" value="VAX19337.1"/>
    <property type="molecule type" value="Genomic_DNA"/>
</dbReference>
<dbReference type="InterPro" id="IPR043129">
    <property type="entry name" value="ATPase_NBD"/>
</dbReference>
<dbReference type="GO" id="GO:0008360">
    <property type="term" value="P:regulation of cell shape"/>
    <property type="evidence" value="ECO:0007669"/>
    <property type="project" value="UniProtKB-KW"/>
</dbReference>
<gene>
    <name evidence="7" type="ORF">MNBD_NITROSPINAE02-889</name>
</gene>
<keyword evidence="5" id="KW-0133">Cell shape</keyword>
<evidence type="ECO:0000256" key="3">
    <source>
        <dbReference type="ARBA" id="ARBA00022741"/>
    </source>
</evidence>
<accession>A0A3B1CRM3</accession>
<dbReference type="Gene3D" id="3.30.420.40">
    <property type="match status" value="2"/>
</dbReference>
<comment type="subcellular location">
    <subcellularLocation>
        <location evidence="1">Cytoplasm</location>
    </subcellularLocation>
</comment>
<dbReference type="Pfam" id="PF06723">
    <property type="entry name" value="MreB_Mbl"/>
    <property type="match status" value="1"/>
</dbReference>
<dbReference type="GO" id="GO:0000902">
    <property type="term" value="P:cell morphogenesis"/>
    <property type="evidence" value="ECO:0007669"/>
    <property type="project" value="InterPro"/>
</dbReference>
<dbReference type="CDD" id="cd10225">
    <property type="entry name" value="ASKHA_NBD_MreB-like"/>
    <property type="match status" value="1"/>
</dbReference>